<protein>
    <submittedName>
        <fullName evidence="1">Uncharacterized protein</fullName>
    </submittedName>
</protein>
<proteinExistence type="predicted"/>
<dbReference type="RefSeq" id="WP_169351198.1">
    <property type="nucleotide sequence ID" value="NZ_JABBJJ010000377.1"/>
</dbReference>
<reference evidence="1 2" key="1">
    <citation type="submission" date="2020-04" db="EMBL/GenBank/DDBJ databases">
        <title>Draft genome of Pyxidicoccus fallax type strain.</title>
        <authorList>
            <person name="Whitworth D.E."/>
        </authorList>
    </citation>
    <scope>NUCLEOTIDE SEQUENCE [LARGE SCALE GENOMIC DNA]</scope>
    <source>
        <strain evidence="1 2">DSM 14698</strain>
    </source>
</reference>
<comment type="caution">
    <text evidence="1">The sequence shown here is derived from an EMBL/GenBank/DDBJ whole genome shotgun (WGS) entry which is preliminary data.</text>
</comment>
<accession>A0A848LXR5</accession>
<keyword evidence="2" id="KW-1185">Reference proteome</keyword>
<sequence>MAEPGAQAALRGYRLQSLYTLYRLLQPADNAKSFRLEGHEDLDILDGEGHILEVIQLKAYATALSLSHLKPQKADSFFRRVLRRRASFPEARESIVSFGPYGAEMQAAWAGDPAHRAHALELFESWDYTPAQAQELLATVRLDTANETELEAAIFAILKETVTGCDPVSAFDVLHAWLFQAAEERATITRSELQERLLAVGRFLKERDAHQAEWFTAVRPLEDISVLPKNELDKEFYQGVSTRYEHILAGVDIVRPGLLAMLKAAFDSSRVVVVRGASGQGKSTLAYRFLHDHVPAASRFEVRLVQDRRHALNIARALLGHLSNIGAVSYIYIDVTPGDTAWTDLVQSLSGHPSARILVTIREEDWLRASISGADLLFEEVKLQFEENEARSIYSLLLERTPRSKHLDFEEVWERFGGGPLLEFTYLVTHHDTLKGRLGQQVRRLSDEVQRGVRPRAEMELLRRVAVASAYGARLDLVLLARDLELSEPLLSVQRLEREYLIRPDSAGRLVEGLHPVRSEILVGLLTDPVFTPWAEVATRSLSQMVECDLGEFLLNAFSRHSNASDTLQQALSSLKPLSWEGVAQVCRALVWWGLSDYVTHDAAVLAEAKKHYGKAWWVALKVDVGNVRGAAPGLMTNPLEELNIISEERKQAWRELQARQSDPTEIFAAASRWLRNVTWQLKAPASAEGWIDTAEVVFRAAWYKLPLPGLGELLEAYASALNELPLETAVDVAYACSFHVDAQVSDRLESLRPRLLERIRRELRIVRLDDDGQRIKAHFVIIPREFGLSTAPELNDQNLFHAIAIRCANLLRGVFPVRSVYATQGYGHRFSMLPVDFDETVKNIEAGYLPPEWAARINNMFLNLASYSDRPATWEAHAREVLAIRQELVRLLQMIRVALEEYFQGRDAKPLVRAGRPDWEDYEGSRRRIALRTQLLPQAAVDEWGFSSEGNDQAAPTVSYGRDHQVALLRHKPYVSLLRDYERSLSNFLKQALDALLLQPLLIRGNAAQTEVARTVLQKRDRQKLDTNLPMSNLSDALAKLPALRREFRARLARFLDEGELAVLETREEETLHAVRALWLMFTTAPARGDVRQPLRLAQSRVEKALELIRGDLLVGFKALAEQQATARILAVGASWNQGPALWLVLDMDSPLTLHPAREALLRILHSALARDKIGLPLLHVVRTTWQHIVIIPTFRGRAIASSAWAFSALTLICNRPEELGWWNQALHPVPEETWDGLGIERWTHSRISWAEDFQAALGQFGLMLDEFAHVVDSLADVEVDTLGREVLTEFARVEQERMREVVERVVETLTRMFRFLTALGPDALAARPFLTAVVPDLRSISEVFQGIDIVGPEELQRLRDGYKNILSSGEVVRLYWLADALEHGA</sequence>
<dbReference type="EMBL" id="JABBJJ010000377">
    <property type="protein sequence ID" value="NMO22034.1"/>
    <property type="molecule type" value="Genomic_DNA"/>
</dbReference>
<organism evidence="1 2">
    <name type="scientific">Pyxidicoccus fallax</name>
    <dbReference type="NCBI Taxonomy" id="394095"/>
    <lineage>
        <taxon>Bacteria</taxon>
        <taxon>Pseudomonadati</taxon>
        <taxon>Myxococcota</taxon>
        <taxon>Myxococcia</taxon>
        <taxon>Myxococcales</taxon>
        <taxon>Cystobacterineae</taxon>
        <taxon>Myxococcaceae</taxon>
        <taxon>Pyxidicoccus</taxon>
    </lineage>
</organism>
<gene>
    <name evidence="1" type="ORF">HG543_45340</name>
</gene>
<evidence type="ECO:0000313" key="1">
    <source>
        <dbReference type="EMBL" id="NMO22034.1"/>
    </source>
</evidence>
<name>A0A848LXR5_9BACT</name>
<dbReference type="SUPFAM" id="SSF52540">
    <property type="entry name" value="P-loop containing nucleoside triphosphate hydrolases"/>
    <property type="match status" value="1"/>
</dbReference>
<dbReference type="InterPro" id="IPR027417">
    <property type="entry name" value="P-loop_NTPase"/>
</dbReference>
<evidence type="ECO:0000313" key="2">
    <source>
        <dbReference type="Proteomes" id="UP000518300"/>
    </source>
</evidence>
<dbReference type="Proteomes" id="UP000518300">
    <property type="component" value="Unassembled WGS sequence"/>
</dbReference>